<dbReference type="GO" id="GO:0006284">
    <property type="term" value="P:base-excision repair"/>
    <property type="evidence" value="ECO:0007669"/>
    <property type="project" value="TreeGrafter"/>
</dbReference>
<dbReference type="InterPro" id="IPR036691">
    <property type="entry name" value="Endo/exonu/phosph_ase_sf"/>
</dbReference>
<evidence type="ECO:0000256" key="1">
    <source>
        <dbReference type="ARBA" id="ARBA00007092"/>
    </source>
</evidence>
<comment type="cofactor">
    <cofactor evidence="6 8">
        <name>Mg(2+)</name>
        <dbReference type="ChEBI" id="CHEBI:18420"/>
    </cofactor>
    <cofactor evidence="6 8">
        <name>Mn(2+)</name>
        <dbReference type="ChEBI" id="CHEBI:29035"/>
    </cofactor>
    <text evidence="6 8">Probably binds two magnesium or manganese ions per subunit.</text>
</comment>
<evidence type="ECO:0000256" key="6">
    <source>
        <dbReference type="PIRSR" id="PIRSR604808-2"/>
    </source>
</evidence>
<feature type="site" description="Transition state stabilizer" evidence="7">
    <location>
        <position position="241"/>
    </location>
</feature>
<dbReference type="PANTHER" id="PTHR22748">
    <property type="entry name" value="AP ENDONUCLEASE"/>
    <property type="match status" value="1"/>
</dbReference>
<dbReference type="Pfam" id="PF03372">
    <property type="entry name" value="Exo_endo_phos"/>
    <property type="match status" value="1"/>
</dbReference>
<dbReference type="NCBIfam" id="TIGR00633">
    <property type="entry name" value="xth"/>
    <property type="match status" value="1"/>
</dbReference>
<reference evidence="11" key="1">
    <citation type="submission" date="2021-01" db="EMBL/GenBank/DDBJ databases">
        <authorList>
            <person name="Kaushik A."/>
        </authorList>
    </citation>
    <scope>NUCLEOTIDE SEQUENCE</scope>
    <source>
        <strain evidence="11">AG5</strain>
    </source>
</reference>
<dbReference type="SUPFAM" id="SSF56219">
    <property type="entry name" value="DNase I-like"/>
    <property type="match status" value="1"/>
</dbReference>
<evidence type="ECO:0000256" key="4">
    <source>
        <dbReference type="ARBA" id="ARBA00022842"/>
    </source>
</evidence>
<dbReference type="GO" id="GO:0003906">
    <property type="term" value="F:DNA-(apurinic or apyrimidinic site) endonuclease activity"/>
    <property type="evidence" value="ECO:0007669"/>
    <property type="project" value="TreeGrafter"/>
</dbReference>
<feature type="binding site" evidence="6">
    <location>
        <position position="239"/>
    </location>
    <ligand>
        <name>Mg(2+)</name>
        <dbReference type="ChEBI" id="CHEBI:18420"/>
        <label>1</label>
    </ligand>
</feature>
<comment type="similarity">
    <text evidence="1 8">Belongs to the DNA repair enzymes AP/ExoA family.</text>
</comment>
<evidence type="ECO:0000256" key="3">
    <source>
        <dbReference type="ARBA" id="ARBA00022801"/>
    </source>
</evidence>
<evidence type="ECO:0000256" key="2">
    <source>
        <dbReference type="ARBA" id="ARBA00022723"/>
    </source>
</evidence>
<feature type="active site" evidence="5">
    <location>
        <position position="200"/>
    </location>
</feature>
<feature type="binding site" evidence="6">
    <location>
        <position position="241"/>
    </location>
    <ligand>
        <name>Mg(2+)</name>
        <dbReference type="ChEBI" id="CHEBI:18420"/>
        <label>1</label>
    </ligand>
</feature>
<sequence length="400" mass="44634">MLGSRLQLPQVSPKARFSVRSPPSFIPPLSMAPKRGIEQDEEAKSRPVVKRSKSSTNSDAAAYPWTNKVVPDTVSFGPSGDKIRISAWNVCGLTACWKKGFNRYIEAEDADIIILTETKVNERPSDPLLTKMYPHQYWSKASKKGYAGTAVLSKHMPISHSYTLDPSPNVTSGAPKLDEEDVKGRLVTLEFEKYWVIGTYVPNAGEALKNMDRKVAWQVAFEAHIRKLDAIKPVIWAGDLNVAPTAKDIKNDKSNWNKTAGYTEQETSAFKRVLAGPPADSSTKVVVAESTETTHTASVDGKETITDEVTTSVTVAKVESSTEGRAGPMVDVWRRLHPNDEHYTYFSYRFNARLKGMGWRIDHFVISERLFPKVATCEIRNEIWGASDHCPIIMDFEEPL</sequence>
<dbReference type="GO" id="GO:0008311">
    <property type="term" value="F:double-stranded DNA 3'-5' DNA exonuclease activity"/>
    <property type="evidence" value="ECO:0007669"/>
    <property type="project" value="TreeGrafter"/>
</dbReference>
<feature type="region of interest" description="Disordered" evidence="9">
    <location>
        <begin position="1"/>
        <end position="59"/>
    </location>
</feature>
<evidence type="ECO:0000313" key="12">
    <source>
        <dbReference type="Proteomes" id="UP000663827"/>
    </source>
</evidence>
<dbReference type="Proteomes" id="UP000663827">
    <property type="component" value="Unassembled WGS sequence"/>
</dbReference>
<organism evidence="11 12">
    <name type="scientific">Rhizoctonia solani</name>
    <dbReference type="NCBI Taxonomy" id="456999"/>
    <lineage>
        <taxon>Eukaryota</taxon>
        <taxon>Fungi</taxon>
        <taxon>Dikarya</taxon>
        <taxon>Basidiomycota</taxon>
        <taxon>Agaricomycotina</taxon>
        <taxon>Agaricomycetes</taxon>
        <taxon>Cantharellales</taxon>
        <taxon>Ceratobasidiaceae</taxon>
        <taxon>Rhizoctonia</taxon>
    </lineage>
</organism>
<dbReference type="EMBL" id="CAJNJQ010002195">
    <property type="protein sequence ID" value="CAE7168527.1"/>
    <property type="molecule type" value="Genomic_DNA"/>
</dbReference>
<dbReference type="PROSITE" id="PS51435">
    <property type="entry name" value="AP_NUCLEASE_F1_4"/>
    <property type="match status" value="1"/>
</dbReference>
<dbReference type="PANTHER" id="PTHR22748:SF6">
    <property type="entry name" value="DNA-(APURINIC OR APYRIMIDINIC SITE) ENDONUCLEASE"/>
    <property type="match status" value="1"/>
</dbReference>
<keyword evidence="6" id="KW-0464">Manganese</keyword>
<evidence type="ECO:0000256" key="8">
    <source>
        <dbReference type="RuleBase" id="RU362131"/>
    </source>
</evidence>
<feature type="binding site" evidence="6">
    <location>
        <position position="389"/>
    </location>
    <ligand>
        <name>Mg(2+)</name>
        <dbReference type="ChEBI" id="CHEBI:18420"/>
        <label>1</label>
    </ligand>
</feature>
<feature type="site" description="Interaction with DNA substrate" evidence="7">
    <location>
        <position position="389"/>
    </location>
</feature>
<protein>
    <recommendedName>
        <fullName evidence="8">DNA-(apurinic or apyrimidinic site) endonuclease</fullName>
        <ecNumber evidence="8">3.1.-.-</ecNumber>
    </recommendedName>
</protein>
<feature type="domain" description="Endonuclease/exonuclease/phosphatase" evidence="10">
    <location>
        <begin position="88"/>
        <end position="379"/>
    </location>
</feature>
<evidence type="ECO:0000256" key="9">
    <source>
        <dbReference type="SAM" id="MobiDB-lite"/>
    </source>
</evidence>
<name>A0A8H3E435_9AGAM</name>
<feature type="compositionally biased region" description="Basic and acidic residues" evidence="9">
    <location>
        <begin position="35"/>
        <end position="45"/>
    </location>
</feature>
<feature type="site" description="Important for catalytic activity" evidence="7">
    <location>
        <position position="362"/>
    </location>
</feature>
<keyword evidence="2 6" id="KW-0479">Metal-binding</keyword>
<dbReference type="GO" id="GO:0005634">
    <property type="term" value="C:nucleus"/>
    <property type="evidence" value="ECO:0007669"/>
    <property type="project" value="TreeGrafter"/>
</dbReference>
<feature type="binding site" evidence="6">
    <location>
        <position position="89"/>
    </location>
    <ligand>
        <name>Mg(2+)</name>
        <dbReference type="ChEBI" id="CHEBI:18420"/>
        <label>1</label>
    </ligand>
</feature>
<dbReference type="CDD" id="cd09087">
    <property type="entry name" value="Ape1-like_AP-endo"/>
    <property type="match status" value="1"/>
</dbReference>
<feature type="active site" description="Proton donor/acceptor" evidence="5">
    <location>
        <position position="239"/>
    </location>
</feature>
<dbReference type="GO" id="GO:0046872">
    <property type="term" value="F:metal ion binding"/>
    <property type="evidence" value="ECO:0007669"/>
    <property type="project" value="UniProtKB-KW"/>
</dbReference>
<keyword evidence="4 6" id="KW-0460">Magnesium</keyword>
<keyword evidence="8" id="KW-0234">DNA repair</keyword>
<dbReference type="EC" id="3.1.-.-" evidence="8"/>
<feature type="active site" description="Proton acceptor" evidence="5">
    <location>
        <position position="389"/>
    </location>
</feature>
<dbReference type="InterPro" id="IPR004808">
    <property type="entry name" value="AP_endonuc_1"/>
</dbReference>
<keyword evidence="3" id="KW-0378">Hydrolase</keyword>
<dbReference type="GO" id="GO:0008081">
    <property type="term" value="F:phosphoric diester hydrolase activity"/>
    <property type="evidence" value="ECO:0007669"/>
    <property type="project" value="TreeGrafter"/>
</dbReference>
<accession>A0A8H3E435</accession>
<evidence type="ECO:0000256" key="7">
    <source>
        <dbReference type="PIRSR" id="PIRSR604808-3"/>
    </source>
</evidence>
<feature type="binding site" evidence="6">
    <location>
        <position position="117"/>
    </location>
    <ligand>
        <name>Mg(2+)</name>
        <dbReference type="ChEBI" id="CHEBI:18420"/>
        <label>1</label>
    </ligand>
</feature>
<evidence type="ECO:0000256" key="5">
    <source>
        <dbReference type="PIRSR" id="PIRSR604808-1"/>
    </source>
</evidence>
<proteinExistence type="inferred from homology"/>
<dbReference type="InterPro" id="IPR005135">
    <property type="entry name" value="Endo/exonuclease/phosphatase"/>
</dbReference>
<evidence type="ECO:0000313" key="11">
    <source>
        <dbReference type="EMBL" id="CAE7168527.1"/>
    </source>
</evidence>
<dbReference type="Gene3D" id="3.60.10.10">
    <property type="entry name" value="Endonuclease/exonuclease/phosphatase"/>
    <property type="match status" value="1"/>
</dbReference>
<keyword evidence="8" id="KW-0227">DNA damage</keyword>
<dbReference type="AlphaFoldDB" id="A0A8H3E435"/>
<gene>
    <name evidence="11" type="ORF">RDB_LOCUS103229</name>
</gene>
<feature type="binding site" evidence="6">
    <location>
        <position position="388"/>
    </location>
    <ligand>
        <name>Mg(2+)</name>
        <dbReference type="ChEBI" id="CHEBI:18420"/>
        <label>1</label>
    </ligand>
</feature>
<comment type="caution">
    <text evidence="11">The sequence shown here is derived from an EMBL/GenBank/DDBJ whole genome shotgun (WGS) entry which is preliminary data.</text>
</comment>
<evidence type="ECO:0000259" key="10">
    <source>
        <dbReference type="Pfam" id="PF03372"/>
    </source>
</evidence>